<accession>A0ABD0VVD7</accession>
<evidence type="ECO:0000313" key="3">
    <source>
        <dbReference type="Proteomes" id="UP001552299"/>
    </source>
</evidence>
<protein>
    <submittedName>
        <fullName evidence="2">Uncharacterized protein</fullName>
    </submittedName>
</protein>
<dbReference type="EMBL" id="JANQDX010000001">
    <property type="protein sequence ID" value="KAL0928523.1"/>
    <property type="molecule type" value="Genomic_DNA"/>
</dbReference>
<keyword evidence="1" id="KW-0812">Transmembrane</keyword>
<dbReference type="Proteomes" id="UP001552299">
    <property type="component" value="Unassembled WGS sequence"/>
</dbReference>
<keyword evidence="3" id="KW-1185">Reference proteome</keyword>
<proteinExistence type="predicted"/>
<gene>
    <name evidence="2" type="ORF">M5K25_000410</name>
</gene>
<comment type="caution">
    <text evidence="2">The sequence shown here is derived from an EMBL/GenBank/DDBJ whole genome shotgun (WGS) entry which is preliminary data.</text>
</comment>
<keyword evidence="1" id="KW-0472">Membrane</keyword>
<reference evidence="2 3" key="1">
    <citation type="journal article" date="2024" name="Plant Biotechnol. J.">
        <title>Dendrobium thyrsiflorum genome and its molecular insights into genes involved in important horticultural traits.</title>
        <authorList>
            <person name="Chen B."/>
            <person name="Wang J.Y."/>
            <person name="Zheng P.J."/>
            <person name="Li K.L."/>
            <person name="Liang Y.M."/>
            <person name="Chen X.F."/>
            <person name="Zhang C."/>
            <person name="Zhao X."/>
            <person name="He X."/>
            <person name="Zhang G.Q."/>
            <person name="Liu Z.J."/>
            <person name="Xu Q."/>
        </authorList>
    </citation>
    <scope>NUCLEOTIDE SEQUENCE [LARGE SCALE GENOMIC DNA]</scope>
    <source>
        <strain evidence="2">GZMU011</strain>
    </source>
</reference>
<keyword evidence="1" id="KW-1133">Transmembrane helix</keyword>
<dbReference type="AlphaFoldDB" id="A0ABD0VVD7"/>
<name>A0ABD0VVD7_DENTH</name>
<evidence type="ECO:0000313" key="2">
    <source>
        <dbReference type="EMBL" id="KAL0928523.1"/>
    </source>
</evidence>
<evidence type="ECO:0000256" key="1">
    <source>
        <dbReference type="SAM" id="Phobius"/>
    </source>
</evidence>
<feature type="transmembrane region" description="Helical" evidence="1">
    <location>
        <begin position="97"/>
        <end position="116"/>
    </location>
</feature>
<sequence>MGFGVGIGGQDWVSSRPLQIKQQITGLRLSRARLWRLLEEDRAQIGSARVKVGKIGYREEEFIPKYFIGKMVPTCWNFYNLAFLGAIRFLEWASWGLFDFWLILVTFIGSVGFYAGNDD</sequence>
<organism evidence="2 3">
    <name type="scientific">Dendrobium thyrsiflorum</name>
    <name type="common">Pinecone-like raceme dendrobium</name>
    <name type="synonym">Orchid</name>
    <dbReference type="NCBI Taxonomy" id="117978"/>
    <lineage>
        <taxon>Eukaryota</taxon>
        <taxon>Viridiplantae</taxon>
        <taxon>Streptophyta</taxon>
        <taxon>Embryophyta</taxon>
        <taxon>Tracheophyta</taxon>
        <taxon>Spermatophyta</taxon>
        <taxon>Magnoliopsida</taxon>
        <taxon>Liliopsida</taxon>
        <taxon>Asparagales</taxon>
        <taxon>Orchidaceae</taxon>
        <taxon>Epidendroideae</taxon>
        <taxon>Malaxideae</taxon>
        <taxon>Dendrobiinae</taxon>
        <taxon>Dendrobium</taxon>
    </lineage>
</organism>